<comment type="function">
    <text evidence="1">Catalyzes the activation of phenylacetic acid (PA) to phenylacetyl-CoA (PA-CoA).</text>
</comment>
<dbReference type="PANTHER" id="PTHR43845">
    <property type="entry name" value="BLR5969 PROTEIN"/>
    <property type="match status" value="1"/>
</dbReference>
<dbReference type="Gene3D" id="3.30.300.30">
    <property type="match status" value="1"/>
</dbReference>
<dbReference type="PIRSF" id="PIRSF006444">
    <property type="entry name" value="PaaK"/>
    <property type="match status" value="1"/>
</dbReference>
<dbReference type="Gene3D" id="3.40.50.12780">
    <property type="entry name" value="N-terminal domain of ligase-like"/>
    <property type="match status" value="1"/>
</dbReference>
<sequence length="446" mass="49753">MKQIWNDIHGQFHPFSALDFLPRDKMRALQTQRLKEIVALSYAKVPLYRARMDEKGVKPSDINSIDDISKLPFMQKTDLRDTYPDGLFAVEKKEIVRLHASSGTTGKPIVVAYTDEDLRVWDSSIIRCLKMYGVTSSDIVQNCYGYGLFTGGMGLHSGSQALGCTVIPASGGNTERQLMLMKDLGTTVFASTPSYFMHLVEEGKKRGIDFKKLPLRIGVFGGEPSSDSMRAFIAENTNVKFCDIYGLSEIVGPGVGGECEAGGGIHILEDNFYPEIVDPETGEVMPDGEEGELVLSTLTKRAMPVLRYRTHDITSIIAEPCSCGRTIRRIARISKRSDDMLIIRGVNVFPSQIEIGIGRVEEATPNFRIIREMKNDMESLTVEVEIQDKFYGDSIAQIEAIRKKIQASIMNIINIRVEVAIVEPNSIPRSEGKIKRVYDNRPKDSK</sequence>
<dbReference type="InterPro" id="IPR042099">
    <property type="entry name" value="ANL_N_sf"/>
</dbReference>
<dbReference type="InterPro" id="IPR028154">
    <property type="entry name" value="AMP-dep_Lig_C"/>
</dbReference>
<dbReference type="PANTHER" id="PTHR43845:SF1">
    <property type="entry name" value="BLR5969 PROTEIN"/>
    <property type="match status" value="1"/>
</dbReference>
<gene>
    <name evidence="4" type="ORF">MOX91_08605</name>
</gene>
<dbReference type="EC" id="6.2.1.30" evidence="1"/>
<evidence type="ECO:0000259" key="3">
    <source>
        <dbReference type="Pfam" id="PF14535"/>
    </source>
</evidence>
<evidence type="ECO:0000256" key="1">
    <source>
        <dbReference type="PIRNR" id="PIRNR006444"/>
    </source>
</evidence>
<dbReference type="SUPFAM" id="SSF56801">
    <property type="entry name" value="Acetyl-CoA synthetase-like"/>
    <property type="match status" value="1"/>
</dbReference>
<evidence type="ECO:0000259" key="2">
    <source>
        <dbReference type="Pfam" id="PF00501"/>
    </source>
</evidence>
<dbReference type="Pfam" id="PF14535">
    <property type="entry name" value="AMP-binding_C_2"/>
    <property type="match status" value="1"/>
</dbReference>
<comment type="pathway">
    <text evidence="1">Aromatic compound metabolism; phenylacetate degradation.</text>
</comment>
<keyword evidence="1 4" id="KW-0436">Ligase</keyword>
<dbReference type="Proteomes" id="UP001275932">
    <property type="component" value="Unassembled WGS sequence"/>
</dbReference>
<comment type="catalytic activity">
    <reaction evidence="1">
        <text>2-phenylacetate + ATP + CoA = phenylacetyl-CoA + AMP + diphosphate</text>
        <dbReference type="Rhea" id="RHEA:20956"/>
        <dbReference type="ChEBI" id="CHEBI:18401"/>
        <dbReference type="ChEBI" id="CHEBI:30616"/>
        <dbReference type="ChEBI" id="CHEBI:33019"/>
        <dbReference type="ChEBI" id="CHEBI:57287"/>
        <dbReference type="ChEBI" id="CHEBI:57390"/>
        <dbReference type="ChEBI" id="CHEBI:456215"/>
        <dbReference type="EC" id="6.2.1.30"/>
    </reaction>
</comment>
<evidence type="ECO:0000313" key="5">
    <source>
        <dbReference type="Proteomes" id="UP001275932"/>
    </source>
</evidence>
<keyword evidence="1" id="KW-0547">Nucleotide-binding</keyword>
<dbReference type="InterPro" id="IPR045851">
    <property type="entry name" value="AMP-bd_C_sf"/>
</dbReference>
<dbReference type="InterPro" id="IPR011880">
    <property type="entry name" value="PA_CoA_ligase"/>
</dbReference>
<comment type="caution">
    <text evidence="4">The sequence shown here is derived from an EMBL/GenBank/DDBJ whole genome shotgun (WGS) entry which is preliminary data.</text>
</comment>
<feature type="domain" description="AMP-dependent ligase C-terminal" evidence="3">
    <location>
        <begin position="345"/>
        <end position="441"/>
    </location>
</feature>
<reference evidence="4 5" key="1">
    <citation type="submission" date="2022-03" db="EMBL/GenBank/DDBJ databases">
        <title>Novel taxa within the pig intestine.</title>
        <authorList>
            <person name="Wylensek D."/>
            <person name="Bishof K."/>
            <person name="Afrizal A."/>
            <person name="Clavel T."/>
        </authorList>
    </citation>
    <scope>NUCLEOTIDE SEQUENCE [LARGE SCALE GENOMIC DNA]</scope>
    <source>
        <strain evidence="4 5">CLA-KB-P66</strain>
    </source>
</reference>
<dbReference type="RefSeq" id="WP_370397680.1">
    <property type="nucleotide sequence ID" value="NZ_JALBUT010000011.1"/>
</dbReference>
<comment type="similarity">
    <text evidence="1">Belongs to the phenylacetyl-CoA ligase family.</text>
</comment>
<dbReference type="CDD" id="cd05913">
    <property type="entry name" value="PaaK"/>
    <property type="match status" value="1"/>
</dbReference>
<name>A0ABU4WI43_9BACT</name>
<dbReference type="EMBL" id="JALBUT010000011">
    <property type="protein sequence ID" value="MDX8416227.1"/>
    <property type="molecule type" value="Genomic_DNA"/>
</dbReference>
<dbReference type="Pfam" id="PF00501">
    <property type="entry name" value="AMP-binding"/>
    <property type="match status" value="1"/>
</dbReference>
<organism evidence="4 5">
    <name type="scientific">Intestinicryptomonas porci</name>
    <dbReference type="NCBI Taxonomy" id="2926320"/>
    <lineage>
        <taxon>Bacteria</taxon>
        <taxon>Pseudomonadati</taxon>
        <taxon>Verrucomicrobiota</taxon>
        <taxon>Opitutia</taxon>
        <taxon>Opitutales</taxon>
        <taxon>Intestinicryptomonaceae</taxon>
        <taxon>Intestinicryptomonas</taxon>
    </lineage>
</organism>
<feature type="domain" description="AMP-dependent synthetase/ligase" evidence="2">
    <location>
        <begin position="86"/>
        <end position="296"/>
    </location>
</feature>
<dbReference type="InterPro" id="IPR000873">
    <property type="entry name" value="AMP-dep_synth/lig_dom"/>
</dbReference>
<keyword evidence="5" id="KW-1185">Reference proteome</keyword>
<protein>
    <recommendedName>
        <fullName evidence="1">Phenylacetate-coenzyme A ligase</fullName>
        <ecNumber evidence="1">6.2.1.30</ecNumber>
    </recommendedName>
    <alternativeName>
        <fullName evidence="1">Phenylacetyl-CoA ligase</fullName>
    </alternativeName>
</protein>
<evidence type="ECO:0000313" key="4">
    <source>
        <dbReference type="EMBL" id="MDX8416227.1"/>
    </source>
</evidence>
<dbReference type="GO" id="GO:0016874">
    <property type="term" value="F:ligase activity"/>
    <property type="evidence" value="ECO:0007669"/>
    <property type="project" value="UniProtKB-KW"/>
</dbReference>
<proteinExistence type="inferred from homology"/>
<accession>A0ABU4WI43</accession>